<dbReference type="AlphaFoldDB" id="A0A914QQV1"/>
<sequence>MAAPREITTNKHGFHVKWVLNEKTLLSRNSCKTEVKTVEGMPDVKWYLQSVHNVKGFYLYFNIESENEIEYTTYLHFFLNPDHARCESGISIGKKSIEIDRPYDSSFGKYIINGIVKINFHGFFRYTRQEQINFNIQSVCSAEEWGLRFKQNLPTDFTIMVEGQTIQIHKLIVSAESTVFKRMFEGSFKEARENQVTIPDCKYEIVQAAVDYCYAQNISAILEDQSKCIDLLCFANQYDFLTLKPKLENHLGQKICKENLSLLVSTADKTSSIQLRQSCIYFFSALINRNETFPPEELAEFDFQFLQDMCTQALNH</sequence>
<reference evidence="3" key="1">
    <citation type="submission" date="2022-11" db="UniProtKB">
        <authorList>
            <consortium name="WormBaseParasite"/>
        </authorList>
    </citation>
    <scope>IDENTIFICATION</scope>
</reference>
<dbReference type="InterPro" id="IPR000210">
    <property type="entry name" value="BTB/POZ_dom"/>
</dbReference>
<dbReference type="Pfam" id="PF00651">
    <property type="entry name" value="BTB"/>
    <property type="match status" value="1"/>
</dbReference>
<dbReference type="SUPFAM" id="SSF54695">
    <property type="entry name" value="POZ domain"/>
    <property type="match status" value="1"/>
</dbReference>
<keyword evidence="2" id="KW-1185">Reference proteome</keyword>
<dbReference type="WBParaSite" id="PDA_v2.g6260.t1">
    <property type="protein sequence ID" value="PDA_v2.g6260.t1"/>
    <property type="gene ID" value="PDA_v2.g6260"/>
</dbReference>
<evidence type="ECO:0000259" key="1">
    <source>
        <dbReference type="PROSITE" id="PS50097"/>
    </source>
</evidence>
<dbReference type="Gene3D" id="3.30.710.10">
    <property type="entry name" value="Potassium Channel Kv1.1, Chain A"/>
    <property type="match status" value="1"/>
</dbReference>
<proteinExistence type="predicted"/>
<dbReference type="Proteomes" id="UP000887578">
    <property type="component" value="Unplaced"/>
</dbReference>
<evidence type="ECO:0000313" key="2">
    <source>
        <dbReference type="Proteomes" id="UP000887578"/>
    </source>
</evidence>
<dbReference type="SMART" id="SM00225">
    <property type="entry name" value="BTB"/>
    <property type="match status" value="1"/>
</dbReference>
<protein>
    <submittedName>
        <fullName evidence="3">BTB domain-containing protein</fullName>
    </submittedName>
</protein>
<accession>A0A914QQV1</accession>
<dbReference type="InterPro" id="IPR011333">
    <property type="entry name" value="SKP1/BTB/POZ_sf"/>
</dbReference>
<name>A0A914QQV1_9BILA</name>
<feature type="domain" description="BTB" evidence="1">
    <location>
        <begin position="155"/>
        <end position="222"/>
    </location>
</feature>
<organism evidence="2 3">
    <name type="scientific">Panagrolaimus davidi</name>
    <dbReference type="NCBI Taxonomy" id="227884"/>
    <lineage>
        <taxon>Eukaryota</taxon>
        <taxon>Metazoa</taxon>
        <taxon>Ecdysozoa</taxon>
        <taxon>Nematoda</taxon>
        <taxon>Chromadorea</taxon>
        <taxon>Rhabditida</taxon>
        <taxon>Tylenchina</taxon>
        <taxon>Panagrolaimomorpha</taxon>
        <taxon>Panagrolaimoidea</taxon>
        <taxon>Panagrolaimidae</taxon>
        <taxon>Panagrolaimus</taxon>
    </lineage>
</organism>
<evidence type="ECO:0000313" key="3">
    <source>
        <dbReference type="WBParaSite" id="PDA_v2.g6260.t1"/>
    </source>
</evidence>
<dbReference type="PROSITE" id="PS50097">
    <property type="entry name" value="BTB"/>
    <property type="match status" value="1"/>
</dbReference>
<dbReference type="PANTHER" id="PTHR24413">
    <property type="entry name" value="SPECKLE-TYPE POZ PROTEIN"/>
    <property type="match status" value="1"/>
</dbReference>